<evidence type="ECO:0000313" key="1">
    <source>
        <dbReference type="EMBL" id="KUM50183.1"/>
    </source>
</evidence>
<sequence length="74" mass="8380">MEGTVLLYQRPTLPGTFLIIIRCMPPPHPDQIPFKPTQACYPGLSLWKGNEACFTCSDKRKDSQPMILHAIPRL</sequence>
<reference evidence="1" key="1">
    <citation type="journal article" date="2015" name="Genome Biol. Evol.">
        <title>Organellar Genomes of White Spruce (Picea glauca): Assembly and Annotation.</title>
        <authorList>
            <person name="Jackman S.D."/>
            <person name="Warren R.L."/>
            <person name="Gibb E.A."/>
            <person name="Vandervalk B.P."/>
            <person name="Mohamadi H."/>
            <person name="Chu J."/>
            <person name="Raymond A."/>
            <person name="Pleasance S."/>
            <person name="Coope R."/>
            <person name="Wildung M.R."/>
            <person name="Ritland C.E."/>
            <person name="Bousquet J."/>
            <person name="Jones S.J."/>
            <person name="Bohlmann J."/>
            <person name="Birol I."/>
        </authorList>
    </citation>
    <scope>NUCLEOTIDE SEQUENCE [LARGE SCALE GENOMIC DNA]</scope>
    <source>
        <tissue evidence="1">Flushing bud</tissue>
    </source>
</reference>
<name>A0A124GNX3_PICGL</name>
<proteinExistence type="predicted"/>
<geneLocation type="mitochondrion" evidence="1"/>
<organism evidence="1">
    <name type="scientific">Picea glauca</name>
    <name type="common">White spruce</name>
    <name type="synonym">Pinus glauca</name>
    <dbReference type="NCBI Taxonomy" id="3330"/>
    <lineage>
        <taxon>Eukaryota</taxon>
        <taxon>Viridiplantae</taxon>
        <taxon>Streptophyta</taxon>
        <taxon>Embryophyta</taxon>
        <taxon>Tracheophyta</taxon>
        <taxon>Spermatophyta</taxon>
        <taxon>Pinopsida</taxon>
        <taxon>Pinidae</taxon>
        <taxon>Conifers I</taxon>
        <taxon>Pinales</taxon>
        <taxon>Pinaceae</taxon>
        <taxon>Picea</taxon>
    </lineage>
</organism>
<dbReference type="EMBL" id="LKAM01000001">
    <property type="protein sequence ID" value="KUM50183.1"/>
    <property type="molecule type" value="Genomic_DNA"/>
</dbReference>
<accession>A0A124GNX3</accession>
<dbReference type="AlphaFoldDB" id="A0A124GNX3"/>
<gene>
    <name evidence="1" type="ORF">ABT39_MTgene26</name>
</gene>
<protein>
    <submittedName>
        <fullName evidence="1">Uncharacterized protein</fullName>
    </submittedName>
</protein>
<keyword evidence="1" id="KW-0496">Mitochondrion</keyword>
<comment type="caution">
    <text evidence="1">The sequence shown here is derived from an EMBL/GenBank/DDBJ whole genome shotgun (WGS) entry which is preliminary data.</text>
</comment>